<gene>
    <name evidence="3" type="ORF">AB0L16_00630</name>
</gene>
<protein>
    <submittedName>
        <fullName evidence="3">RICIN domain-containing protein</fullName>
    </submittedName>
</protein>
<keyword evidence="4" id="KW-1185">Reference proteome</keyword>
<dbReference type="InterPro" id="IPR006311">
    <property type="entry name" value="TAT_signal"/>
</dbReference>
<dbReference type="CDD" id="cd00161">
    <property type="entry name" value="beta-trefoil_Ricin-like"/>
    <property type="match status" value="1"/>
</dbReference>
<dbReference type="Proteomes" id="UP001552594">
    <property type="component" value="Unassembled WGS sequence"/>
</dbReference>
<evidence type="ECO:0000313" key="3">
    <source>
        <dbReference type="EMBL" id="MEV5504974.1"/>
    </source>
</evidence>
<dbReference type="InterPro" id="IPR000772">
    <property type="entry name" value="Ricin_B_lectin"/>
</dbReference>
<evidence type="ECO:0000313" key="4">
    <source>
        <dbReference type="Proteomes" id="UP001552594"/>
    </source>
</evidence>
<comment type="caution">
    <text evidence="3">The sequence shown here is derived from an EMBL/GenBank/DDBJ whole genome shotgun (WGS) entry which is preliminary data.</text>
</comment>
<feature type="signal peptide" evidence="1">
    <location>
        <begin position="1"/>
        <end position="34"/>
    </location>
</feature>
<dbReference type="PROSITE" id="PS50231">
    <property type="entry name" value="RICIN_B_LECTIN"/>
    <property type="match status" value="1"/>
</dbReference>
<sequence>MTILKNLLSRGSAVAAGAAVVVGAAIATAPAASADISYSIQNAHSNKCLGIWMGTGVDAIQWGCNYNPDQRWSFEDAGNGYRHIKNAYGKCLGIQGGVNWKGESAVQWSCNGNSDQLWKYDYQGSGKFRLINANSGMCLGVWKGGVKDGDDVMQWPCNGNSDQLWYNG</sequence>
<reference evidence="3 4" key="1">
    <citation type="submission" date="2024-06" db="EMBL/GenBank/DDBJ databases">
        <title>The Natural Products Discovery Center: Release of the First 8490 Sequenced Strains for Exploring Actinobacteria Biosynthetic Diversity.</title>
        <authorList>
            <person name="Kalkreuter E."/>
            <person name="Kautsar S.A."/>
            <person name="Yang D."/>
            <person name="Bader C.D."/>
            <person name="Teijaro C.N."/>
            <person name="Fluegel L."/>
            <person name="Davis C.M."/>
            <person name="Simpson J.R."/>
            <person name="Lauterbach L."/>
            <person name="Steele A.D."/>
            <person name="Gui C."/>
            <person name="Meng S."/>
            <person name="Li G."/>
            <person name="Viehrig K."/>
            <person name="Ye F."/>
            <person name="Su P."/>
            <person name="Kiefer A.F."/>
            <person name="Nichols A."/>
            <person name="Cepeda A.J."/>
            <person name="Yan W."/>
            <person name="Fan B."/>
            <person name="Jiang Y."/>
            <person name="Adhikari A."/>
            <person name="Zheng C.-J."/>
            <person name="Schuster L."/>
            <person name="Cowan T.M."/>
            <person name="Smanski M.J."/>
            <person name="Chevrette M.G."/>
            <person name="De Carvalho L.P.S."/>
            <person name="Shen B."/>
        </authorList>
    </citation>
    <scope>NUCLEOTIDE SEQUENCE [LARGE SCALE GENOMIC DNA]</scope>
    <source>
        <strain evidence="3 4">NPDC052347</strain>
    </source>
</reference>
<dbReference type="PROSITE" id="PS51318">
    <property type="entry name" value="TAT"/>
    <property type="match status" value="1"/>
</dbReference>
<dbReference type="EMBL" id="JBFAUK010000001">
    <property type="protein sequence ID" value="MEV5504974.1"/>
    <property type="molecule type" value="Genomic_DNA"/>
</dbReference>
<dbReference type="SMART" id="SM00458">
    <property type="entry name" value="RICIN"/>
    <property type="match status" value="1"/>
</dbReference>
<evidence type="ECO:0000259" key="2">
    <source>
        <dbReference type="SMART" id="SM00458"/>
    </source>
</evidence>
<dbReference type="Pfam" id="PF00652">
    <property type="entry name" value="Ricin_B_lectin"/>
    <property type="match status" value="1"/>
</dbReference>
<feature type="chain" id="PRO_5045217751" evidence="1">
    <location>
        <begin position="35"/>
        <end position="168"/>
    </location>
</feature>
<name>A0ABV3JRM8_STRON</name>
<dbReference type="InterPro" id="IPR035992">
    <property type="entry name" value="Ricin_B-like_lectins"/>
</dbReference>
<organism evidence="3 4">
    <name type="scientific">Streptomyces orinoci</name>
    <name type="common">Streptoverticillium orinoci</name>
    <dbReference type="NCBI Taxonomy" id="67339"/>
    <lineage>
        <taxon>Bacteria</taxon>
        <taxon>Bacillati</taxon>
        <taxon>Actinomycetota</taxon>
        <taxon>Actinomycetes</taxon>
        <taxon>Kitasatosporales</taxon>
        <taxon>Streptomycetaceae</taxon>
        <taxon>Streptomyces</taxon>
    </lineage>
</organism>
<dbReference type="RefSeq" id="WP_109281044.1">
    <property type="nucleotide sequence ID" value="NZ_JBFAUK010000001.1"/>
</dbReference>
<feature type="domain" description="Ricin B lectin" evidence="2">
    <location>
        <begin position="35"/>
        <end position="168"/>
    </location>
</feature>
<keyword evidence="1" id="KW-0732">Signal</keyword>
<dbReference type="SUPFAM" id="SSF50370">
    <property type="entry name" value="Ricin B-like lectins"/>
    <property type="match status" value="1"/>
</dbReference>
<proteinExistence type="predicted"/>
<accession>A0ABV3JRM8</accession>
<evidence type="ECO:0000256" key="1">
    <source>
        <dbReference type="SAM" id="SignalP"/>
    </source>
</evidence>
<dbReference type="Gene3D" id="2.80.10.50">
    <property type="match status" value="2"/>
</dbReference>